<protein>
    <submittedName>
        <fullName evidence="1">Uncharacterized protein</fullName>
    </submittedName>
</protein>
<dbReference type="AlphaFoldDB" id="A0A9P0CXA3"/>
<dbReference type="Proteomes" id="UP001153636">
    <property type="component" value="Chromosome 3"/>
</dbReference>
<keyword evidence="2" id="KW-1185">Reference proteome</keyword>
<evidence type="ECO:0000313" key="1">
    <source>
        <dbReference type="EMBL" id="CAH1108188.1"/>
    </source>
</evidence>
<proteinExistence type="predicted"/>
<gene>
    <name evidence="1" type="ORF">PSYICH_LOCUS9307</name>
</gene>
<organism evidence="1 2">
    <name type="scientific">Psylliodes chrysocephalus</name>
    <dbReference type="NCBI Taxonomy" id="3402493"/>
    <lineage>
        <taxon>Eukaryota</taxon>
        <taxon>Metazoa</taxon>
        <taxon>Ecdysozoa</taxon>
        <taxon>Arthropoda</taxon>
        <taxon>Hexapoda</taxon>
        <taxon>Insecta</taxon>
        <taxon>Pterygota</taxon>
        <taxon>Neoptera</taxon>
        <taxon>Endopterygota</taxon>
        <taxon>Coleoptera</taxon>
        <taxon>Polyphaga</taxon>
        <taxon>Cucujiformia</taxon>
        <taxon>Chrysomeloidea</taxon>
        <taxon>Chrysomelidae</taxon>
        <taxon>Galerucinae</taxon>
        <taxon>Alticini</taxon>
        <taxon>Psylliodes</taxon>
    </lineage>
</organism>
<name>A0A9P0CXA3_9CUCU</name>
<dbReference type="OrthoDB" id="7699598at2759"/>
<accession>A0A9P0CXA3</accession>
<dbReference type="EMBL" id="OV651815">
    <property type="protein sequence ID" value="CAH1108188.1"/>
    <property type="molecule type" value="Genomic_DNA"/>
</dbReference>
<evidence type="ECO:0000313" key="2">
    <source>
        <dbReference type="Proteomes" id="UP001153636"/>
    </source>
</evidence>
<reference evidence="1" key="1">
    <citation type="submission" date="2022-01" db="EMBL/GenBank/DDBJ databases">
        <authorList>
            <person name="King R."/>
        </authorList>
    </citation>
    <scope>NUCLEOTIDE SEQUENCE</scope>
</reference>
<sequence>MSNVRLGRNWAKNPIKQKRPVIWGNAKEILDTVISKRNLIGNYLIKIMADGGQGLFKVCMTIIPEDYLSESIADSNEDHSSAKKHKIDKVTSVHKLIMLATVPAIRESYENVKILFDLMKINDIPFKFVSDLKLLIIVNGQQTATSSFPCPYCFVKLQYLRNRTNINRVDPPTNDENNGDFPDKELLANKTYGDLRKDYQEFVSLGCDKKVANKSRSTINTPLFVEDGNVPVLQKCIIPELHILQGFVNHLFWIVLVPLLSKEKALLWPQKLKLVSKNYHGEAFEGNACKTLLKRADVLLEPEISEHLGGSLTLQPFIAAFRAMDKIVHSCFAVRRVQSELSYNIKDLKTALLAIDVTETLKIHITLCHIDESLEFLNDDKGFGLWSEQVGESLHREFLKFWNRRKMNNLAR</sequence>